<evidence type="ECO:0000313" key="5">
    <source>
        <dbReference type="Proteomes" id="UP001222027"/>
    </source>
</evidence>
<feature type="compositionally biased region" description="Acidic residues" evidence="1">
    <location>
        <begin position="246"/>
        <end position="273"/>
    </location>
</feature>
<dbReference type="AlphaFoldDB" id="A0AAV8QAS5"/>
<dbReference type="PANTHER" id="PTHR31973:SF189">
    <property type="entry name" value="TRANSPOSASE, MUDR, PLANT, MULE TRANSPOSASE DOMAIN PROTEIN-RELATED"/>
    <property type="match status" value="1"/>
</dbReference>
<organism evidence="4 5">
    <name type="scientific">Ensete ventricosum</name>
    <name type="common">Abyssinian banana</name>
    <name type="synonym">Musa ensete</name>
    <dbReference type="NCBI Taxonomy" id="4639"/>
    <lineage>
        <taxon>Eukaryota</taxon>
        <taxon>Viridiplantae</taxon>
        <taxon>Streptophyta</taxon>
        <taxon>Embryophyta</taxon>
        <taxon>Tracheophyta</taxon>
        <taxon>Spermatophyta</taxon>
        <taxon>Magnoliopsida</taxon>
        <taxon>Liliopsida</taxon>
        <taxon>Zingiberales</taxon>
        <taxon>Musaceae</taxon>
        <taxon>Ensete</taxon>
    </lineage>
</organism>
<evidence type="ECO:0008006" key="6">
    <source>
        <dbReference type="Google" id="ProtNLM"/>
    </source>
</evidence>
<evidence type="ECO:0000259" key="2">
    <source>
        <dbReference type="Pfam" id="PF03108"/>
    </source>
</evidence>
<dbReference type="Proteomes" id="UP001222027">
    <property type="component" value="Unassembled WGS sequence"/>
</dbReference>
<sequence>MLPDAGLNIHIHLLHKANSSRSQGESLNISYLMQQIEQSALKKLLVHVVLGYFAWYWQICGPWLWRVDSMEKCVDVYLHYGGSWVMSPRLQYAGGDEHIVEDFDCDYLSITSIKNVYRDQLKCYNVNDVYMLETGLDLHEGLFLVDDGSGIRKIMQEIDSDTNFLEIYASHGVDEPRYAPNILTIEANDTEPVVAGNEGITEANEPEPVVDEDERITEANLFIDDEVDRLVTEWINTQGSRTDLNSEGEGDGGCDINETDSDTSTSSEDEEEIYNAVDQNDSSDESDKDCLEDVERRNRTKFNVYDDTPILSLGIPFTNATEVRDSVAKYAISIVVSLKYVKNEPFRIRVKCEVGCPFLLFVSKGQHPESDYKIKGMKADAEAELRANVSFSNCKRARRAVLDEFSGSYTSDYSELEAYAAELVKTNLGTIARVKLNKDELSNGKRVFKRFFVYMNACRRGWKTACRPIIGLDGWLKTKCKGELLVAIGRDTQEQNFPITWACVNKETKVN</sequence>
<dbReference type="InterPro" id="IPR058594">
    <property type="entry name" value="PB1-like_dom_pln"/>
</dbReference>
<protein>
    <recommendedName>
        <fullName evidence="6">Transposase MuDR plant domain-containing protein</fullName>
    </recommendedName>
</protein>
<reference evidence="4 5" key="1">
    <citation type="submission" date="2022-12" db="EMBL/GenBank/DDBJ databases">
        <title>Chromosome-scale assembly of the Ensete ventricosum genome.</title>
        <authorList>
            <person name="Dussert Y."/>
            <person name="Stocks J."/>
            <person name="Wendawek A."/>
            <person name="Woldeyes F."/>
            <person name="Nichols R.A."/>
            <person name="Borrell J.S."/>
        </authorList>
    </citation>
    <scope>NUCLEOTIDE SEQUENCE [LARGE SCALE GENOMIC DNA]</scope>
    <source>
        <strain evidence="5">cv. Maze</strain>
        <tissue evidence="4">Seeds</tissue>
    </source>
</reference>
<dbReference type="Pfam" id="PF03108">
    <property type="entry name" value="DBD_Tnp_Mut"/>
    <property type="match status" value="1"/>
</dbReference>
<name>A0AAV8QAS5_ENSVE</name>
<comment type="caution">
    <text evidence="4">The sequence shown here is derived from an EMBL/GenBank/DDBJ whole genome shotgun (WGS) entry which is preliminary data.</text>
</comment>
<accession>A0AAV8QAS5</accession>
<feature type="domain" description="PB1-like" evidence="3">
    <location>
        <begin position="70"/>
        <end position="171"/>
    </location>
</feature>
<dbReference type="Pfam" id="PF26130">
    <property type="entry name" value="PB1-like"/>
    <property type="match status" value="1"/>
</dbReference>
<proteinExistence type="predicted"/>
<evidence type="ECO:0000313" key="4">
    <source>
        <dbReference type="EMBL" id="KAJ8472281.1"/>
    </source>
</evidence>
<feature type="region of interest" description="Disordered" evidence="1">
    <location>
        <begin position="240"/>
        <end position="290"/>
    </location>
</feature>
<dbReference type="EMBL" id="JAQQAF010000007">
    <property type="protein sequence ID" value="KAJ8472281.1"/>
    <property type="molecule type" value="Genomic_DNA"/>
</dbReference>
<dbReference type="InterPro" id="IPR004332">
    <property type="entry name" value="Transposase_MuDR"/>
</dbReference>
<feature type="domain" description="Transposase MuDR plant" evidence="2">
    <location>
        <begin position="311"/>
        <end position="364"/>
    </location>
</feature>
<dbReference type="PANTHER" id="PTHR31973">
    <property type="entry name" value="POLYPROTEIN, PUTATIVE-RELATED"/>
    <property type="match status" value="1"/>
</dbReference>
<evidence type="ECO:0000256" key="1">
    <source>
        <dbReference type="SAM" id="MobiDB-lite"/>
    </source>
</evidence>
<evidence type="ECO:0000259" key="3">
    <source>
        <dbReference type="Pfam" id="PF26130"/>
    </source>
</evidence>
<keyword evidence="5" id="KW-1185">Reference proteome</keyword>
<gene>
    <name evidence="4" type="ORF">OPV22_026624</name>
</gene>